<gene>
    <name evidence="2" type="ORF">RO07_25690</name>
</gene>
<proteinExistence type="predicted"/>
<protein>
    <recommendedName>
        <fullName evidence="1">Antirepressor protein C-terminal domain-containing protein</fullName>
    </recommendedName>
</protein>
<feature type="domain" description="Antirepressor protein C-terminal" evidence="1">
    <location>
        <begin position="159"/>
        <end position="261"/>
    </location>
</feature>
<dbReference type="Pfam" id="PF03374">
    <property type="entry name" value="ANT"/>
    <property type="match status" value="1"/>
</dbReference>
<evidence type="ECO:0000313" key="3">
    <source>
        <dbReference type="Proteomes" id="UP000035086"/>
    </source>
</evidence>
<evidence type="ECO:0000259" key="1">
    <source>
        <dbReference type="Pfam" id="PF03374"/>
    </source>
</evidence>
<evidence type="ECO:0000313" key="2">
    <source>
        <dbReference type="EMBL" id="APD13697.1"/>
    </source>
</evidence>
<organism evidence="2 3">
    <name type="scientific">Pandoraea pulmonicola</name>
    <dbReference type="NCBI Taxonomy" id="93221"/>
    <lineage>
        <taxon>Bacteria</taxon>
        <taxon>Pseudomonadati</taxon>
        <taxon>Pseudomonadota</taxon>
        <taxon>Betaproteobacteria</taxon>
        <taxon>Burkholderiales</taxon>
        <taxon>Burkholderiaceae</taxon>
        <taxon>Pandoraea</taxon>
    </lineage>
</organism>
<dbReference type="EMBL" id="CP010310">
    <property type="protein sequence ID" value="APD13697.1"/>
    <property type="molecule type" value="Genomic_DNA"/>
</dbReference>
<accession>A0ABM6FSX4</accession>
<sequence>MGAGQGAHINYIQSSADDTAAAVCASNEIIIRRADGALFVDSPSIATEFGRRHDNVLRTLDGLLADGTIDRLSIEEISYVDEANRPQRAYRLSERAALVSVPFIGGRRSREGQRRIVDAFLHYRSIAIAAQPAAPDLTNPGVLLGLLETHARQSLQLQHQVAALEPKAQALDRLECADGALCITDAAKNLKVSPRKLFGWLSCNQWIYRRGASWVAYQAVIARGLLEHRVTVVPRHDGSEVVSTQVRVTPKGLTTLATELAALA</sequence>
<dbReference type="InterPro" id="IPR005039">
    <property type="entry name" value="Ant_C"/>
</dbReference>
<dbReference type="InterPro" id="IPR014054">
    <property type="entry name" value="Phage_regulatory_Rha"/>
</dbReference>
<keyword evidence="3" id="KW-1185">Reference proteome</keyword>
<reference evidence="2" key="1">
    <citation type="submission" date="2016-11" db="EMBL/GenBank/DDBJ databases">
        <title>Complete Genome Sequencing of Pandoraea pulmonicola DSM 16583.</title>
        <authorList>
            <person name="Chan K.-G."/>
        </authorList>
    </citation>
    <scope>NUCLEOTIDE SEQUENCE</scope>
    <source>
        <strain evidence="2">DSM 16583</strain>
    </source>
</reference>
<dbReference type="Pfam" id="PF09669">
    <property type="entry name" value="Phage_pRha"/>
    <property type="match status" value="1"/>
</dbReference>
<name>A0ABM6FSX4_PANPU</name>
<dbReference type="Proteomes" id="UP000035086">
    <property type="component" value="Chromosome"/>
</dbReference>